<dbReference type="Proteomes" id="UP000243626">
    <property type="component" value="Chromosome"/>
</dbReference>
<evidence type="ECO:0000313" key="3">
    <source>
        <dbReference type="Proteomes" id="UP000243626"/>
    </source>
</evidence>
<dbReference type="RefSeq" id="WP_070457115.1">
    <property type="nucleotide sequence ID" value="NZ_CP136964.1"/>
</dbReference>
<proteinExistence type="predicted"/>
<keyword evidence="3" id="KW-1185">Reference proteome</keyword>
<accession>A0AAF0YLT4</accession>
<name>A0AAF0YLT4_9STAP</name>
<evidence type="ECO:0000313" key="2">
    <source>
        <dbReference type="EMBL" id="WOS95814.1"/>
    </source>
</evidence>
<sequence length="157" mass="17853">MKKIISVFLTTVLIVTVFNPMVSSASQINYTNYNVQSEENFDNNVFSVPGGTNLCKIIKTSYADNVTYNNWEQKIITQIVNAGFVGGVYKITTSLARAIGFSSIQSAFIKIPKSQNTYVTIQTRECKDSLGIHHSTIITYYKNAKRTQYLYQEYRKF</sequence>
<protein>
    <submittedName>
        <fullName evidence="2">Uncharacterized protein</fullName>
    </submittedName>
</protein>
<feature type="chain" id="PRO_5041921513" evidence="1">
    <location>
        <begin position="26"/>
        <end position="157"/>
    </location>
</feature>
<dbReference type="EMBL" id="CP136964">
    <property type="protein sequence ID" value="WOS95814.1"/>
    <property type="molecule type" value="Genomic_DNA"/>
</dbReference>
<reference evidence="3" key="1">
    <citation type="submission" date="2017-09" db="EMBL/GenBank/DDBJ databases">
        <title>Bacterial strain isolated from the female urinary microbiota.</title>
        <authorList>
            <person name="Thomas-White K."/>
            <person name="Kumar N."/>
            <person name="Forster S."/>
            <person name="Putonti C."/>
            <person name="Lawley T."/>
            <person name="Wolfe A.J."/>
        </authorList>
    </citation>
    <scope>NUCLEOTIDE SEQUENCE [LARGE SCALE GENOMIC DNA]</scope>
    <source>
        <strain evidence="3">UMB0959</strain>
    </source>
</reference>
<dbReference type="KEGG" id="nmy:CJ229_006875"/>
<feature type="signal peptide" evidence="1">
    <location>
        <begin position="1"/>
        <end position="25"/>
    </location>
</feature>
<gene>
    <name evidence="2" type="ORF">CJ229_006875</name>
</gene>
<evidence type="ECO:0000256" key="1">
    <source>
        <dbReference type="SAM" id="SignalP"/>
    </source>
</evidence>
<dbReference type="AlphaFoldDB" id="A0AAF0YLT4"/>
<keyword evidence="1" id="KW-0732">Signal</keyword>
<reference evidence="2 3" key="2">
    <citation type="submission" date="2023-10" db="EMBL/GenBank/DDBJ databases">
        <authorList>
            <person name="Choi B."/>
        </authorList>
    </citation>
    <scope>NUCLEOTIDE SEQUENCE [LARGE SCALE GENOMIC DNA]</scope>
    <source>
        <strain evidence="2 3">UMB0959</strain>
    </source>
</reference>
<organism evidence="2 3">
    <name type="scientific">Nosocomiicoccus massiliensis</name>
    <dbReference type="NCBI Taxonomy" id="1232430"/>
    <lineage>
        <taxon>Bacteria</taxon>
        <taxon>Bacillati</taxon>
        <taxon>Bacillota</taxon>
        <taxon>Bacilli</taxon>
        <taxon>Bacillales</taxon>
        <taxon>Staphylococcaceae</taxon>
        <taxon>Nosocomiicoccus</taxon>
    </lineage>
</organism>